<comment type="caution">
    <text evidence="2">The sequence shown here is derived from an EMBL/GenBank/DDBJ whole genome shotgun (WGS) entry which is preliminary data.</text>
</comment>
<keyword evidence="1" id="KW-0812">Transmembrane</keyword>
<keyword evidence="1" id="KW-1133">Transmembrane helix</keyword>
<name>S9P4A8_CYSF2</name>
<feature type="transmembrane region" description="Helical" evidence="1">
    <location>
        <begin position="16"/>
        <end position="37"/>
    </location>
</feature>
<proteinExistence type="predicted"/>
<keyword evidence="3" id="KW-1185">Reference proteome</keyword>
<keyword evidence="1" id="KW-0472">Membrane</keyword>
<dbReference type="RefSeq" id="WP_002643341.1">
    <property type="nucleotide sequence ID" value="NZ_ANAH02000018.1"/>
</dbReference>
<evidence type="ECO:0000313" key="2">
    <source>
        <dbReference type="EMBL" id="EPX59305.1"/>
    </source>
</evidence>
<sequence>METNITPGAVSSQFMVAAYLVYLLVSITLTIWVARTLQRNGAPFLHEAFLGKEVLADSVNHLLVVGFYLMNIGFVALALKEHQTIWTLQEIIELVCAKLGKVLVMLGGMHFFNLYVFNRIRRSAMVRQMPPPVAPREFTRMPATVKAT</sequence>
<evidence type="ECO:0000256" key="1">
    <source>
        <dbReference type="SAM" id="Phobius"/>
    </source>
</evidence>
<gene>
    <name evidence="2" type="ORF">D187_003209</name>
</gene>
<evidence type="ECO:0000313" key="3">
    <source>
        <dbReference type="Proteomes" id="UP000011682"/>
    </source>
</evidence>
<dbReference type="EMBL" id="ANAH02000018">
    <property type="protein sequence ID" value="EPX59305.1"/>
    <property type="molecule type" value="Genomic_DNA"/>
</dbReference>
<organism evidence="2 3">
    <name type="scientific">Cystobacter fuscus (strain ATCC 25194 / DSM 2262 / NBRC 100088 / M29)</name>
    <dbReference type="NCBI Taxonomy" id="1242864"/>
    <lineage>
        <taxon>Bacteria</taxon>
        <taxon>Pseudomonadati</taxon>
        <taxon>Myxococcota</taxon>
        <taxon>Myxococcia</taxon>
        <taxon>Myxococcales</taxon>
        <taxon>Cystobacterineae</taxon>
        <taxon>Archangiaceae</taxon>
        <taxon>Cystobacter</taxon>
    </lineage>
</organism>
<accession>S9P4A8</accession>
<feature type="transmembrane region" description="Helical" evidence="1">
    <location>
        <begin position="99"/>
        <end position="117"/>
    </location>
</feature>
<protein>
    <submittedName>
        <fullName evidence="2">Integral membrane protein</fullName>
    </submittedName>
</protein>
<dbReference type="eggNOG" id="ENOG5032UIF">
    <property type="taxonomic scope" value="Bacteria"/>
</dbReference>
<dbReference type="AlphaFoldDB" id="S9P4A8"/>
<dbReference type="Proteomes" id="UP000011682">
    <property type="component" value="Unassembled WGS sequence"/>
</dbReference>
<feature type="transmembrane region" description="Helical" evidence="1">
    <location>
        <begin position="58"/>
        <end position="79"/>
    </location>
</feature>
<reference evidence="2" key="1">
    <citation type="submission" date="2013-05" db="EMBL/GenBank/DDBJ databases">
        <title>Genome assembly of Cystobacter fuscus DSM 2262.</title>
        <authorList>
            <person name="Sharma G."/>
            <person name="Khatri I."/>
            <person name="Kaur C."/>
            <person name="Mayilraj S."/>
            <person name="Subramanian S."/>
        </authorList>
    </citation>
    <scope>NUCLEOTIDE SEQUENCE [LARGE SCALE GENOMIC DNA]</scope>
    <source>
        <strain evidence="2">DSM 2262</strain>
    </source>
</reference>